<dbReference type="GO" id="GO:0065002">
    <property type="term" value="P:intracellular protein transmembrane transport"/>
    <property type="evidence" value="ECO:0007669"/>
    <property type="project" value="UniProtKB-UniRule"/>
</dbReference>
<feature type="transmembrane region" description="Helical" evidence="9">
    <location>
        <begin position="506"/>
        <end position="526"/>
    </location>
</feature>
<dbReference type="OrthoDB" id="9805019at2"/>
<evidence type="ECO:0000259" key="10">
    <source>
        <dbReference type="Pfam" id="PF02355"/>
    </source>
</evidence>
<evidence type="ECO:0000259" key="13">
    <source>
        <dbReference type="Pfam" id="PF22599"/>
    </source>
</evidence>
<dbReference type="GO" id="GO:0006605">
    <property type="term" value="P:protein targeting"/>
    <property type="evidence" value="ECO:0007669"/>
    <property type="project" value="UniProtKB-UniRule"/>
</dbReference>
<reference evidence="14 15" key="1">
    <citation type="journal article" date="2018" name="Parasitology">
        <title>The reduced genome of Candidatus Kinetoplastibacterium sorsogonicusi, the endosymbiont of Kentomonas sorsogonicus (Trypanosomatidae): loss of the haem-synthesis pathway.</title>
        <authorList>
            <person name="Silva F.M."/>
            <person name="Kostygov A.Y."/>
            <person name="Spodareva V.V."/>
            <person name="Butenko A."/>
            <person name="Tossou R."/>
            <person name="Lukes J."/>
            <person name="Yurchenko V."/>
            <person name="Alves J.M.P."/>
        </authorList>
    </citation>
    <scope>NUCLEOTIDE SEQUENCE [LARGE SCALE GENOMIC DNA]</scope>
    <source>
        <strain evidence="14 15">MF-08</strain>
    </source>
</reference>
<dbReference type="InterPro" id="IPR022646">
    <property type="entry name" value="SecD/SecF_CS"/>
</dbReference>
<dbReference type="Proteomes" id="UP000266796">
    <property type="component" value="Chromosome"/>
</dbReference>
<dbReference type="NCBIfam" id="TIGR01129">
    <property type="entry name" value="secD"/>
    <property type="match status" value="1"/>
</dbReference>
<evidence type="ECO:0000313" key="14">
    <source>
        <dbReference type="EMBL" id="AWD32257.1"/>
    </source>
</evidence>
<dbReference type="SUPFAM" id="SSF82866">
    <property type="entry name" value="Multidrug efflux transporter AcrB transmembrane domain"/>
    <property type="match status" value="1"/>
</dbReference>
<dbReference type="Gene3D" id="3.30.1360.200">
    <property type="match status" value="1"/>
</dbReference>
<dbReference type="GO" id="GO:0015450">
    <property type="term" value="F:protein-transporting ATPase activity"/>
    <property type="evidence" value="ECO:0007669"/>
    <property type="project" value="InterPro"/>
</dbReference>
<evidence type="ECO:0000256" key="6">
    <source>
        <dbReference type="ARBA" id="ARBA00022989"/>
    </source>
</evidence>
<evidence type="ECO:0000256" key="1">
    <source>
        <dbReference type="ARBA" id="ARBA00004651"/>
    </source>
</evidence>
<dbReference type="PANTHER" id="PTHR30081">
    <property type="entry name" value="PROTEIN-EXPORT MEMBRANE PROTEIN SEC"/>
    <property type="match status" value="1"/>
</dbReference>
<dbReference type="GO" id="GO:0043952">
    <property type="term" value="P:protein transport by the Sec complex"/>
    <property type="evidence" value="ECO:0007669"/>
    <property type="project" value="UniProtKB-UniRule"/>
</dbReference>
<dbReference type="RefSeq" id="WP_108673679.1">
    <property type="nucleotide sequence ID" value="NZ_CP025628.1"/>
</dbReference>
<comment type="subcellular location">
    <subcellularLocation>
        <location evidence="1 9">Cell membrane</location>
        <topology evidence="1 9">Multi-pass membrane protein</topology>
    </subcellularLocation>
</comment>
<dbReference type="Pfam" id="PF02355">
    <property type="entry name" value="SecD_SecF_C"/>
    <property type="match status" value="1"/>
</dbReference>
<keyword evidence="2 9" id="KW-0813">Transport</keyword>
<keyword evidence="8 9" id="KW-0472">Membrane</keyword>
<evidence type="ECO:0000313" key="15">
    <source>
        <dbReference type="Proteomes" id="UP000266796"/>
    </source>
</evidence>
<evidence type="ECO:0000259" key="12">
    <source>
        <dbReference type="Pfam" id="PF21760"/>
    </source>
</evidence>
<dbReference type="InterPro" id="IPR022813">
    <property type="entry name" value="SecD/SecF_arch_bac"/>
</dbReference>
<dbReference type="FunFam" id="1.20.1640.10:FF:000004">
    <property type="entry name" value="Protein translocase subunit SecD"/>
    <property type="match status" value="1"/>
</dbReference>
<dbReference type="GO" id="GO:0005886">
    <property type="term" value="C:plasma membrane"/>
    <property type="evidence" value="ECO:0007669"/>
    <property type="project" value="UniProtKB-SubCell"/>
</dbReference>
<evidence type="ECO:0000256" key="2">
    <source>
        <dbReference type="ARBA" id="ARBA00022448"/>
    </source>
</evidence>
<feature type="domain" description="SecDF P1 head subdomain" evidence="13">
    <location>
        <begin position="322"/>
        <end position="433"/>
    </location>
</feature>
<comment type="subunit">
    <text evidence="9">Forms a complex with SecF. Part of the essential Sec protein translocation apparatus which comprises SecA, SecYEG and auxiliary proteins SecDF-YajC and YidC.</text>
</comment>
<feature type="domain" description="SecD export protein N-terminal TM" evidence="11">
    <location>
        <begin position="1"/>
        <end position="105"/>
    </location>
</feature>
<dbReference type="Pfam" id="PF07549">
    <property type="entry name" value="Sec_GG"/>
    <property type="match status" value="1"/>
</dbReference>
<dbReference type="Pfam" id="PF13721">
    <property type="entry name" value="SecD-TM1"/>
    <property type="match status" value="1"/>
</dbReference>
<proteinExistence type="inferred from homology"/>
<dbReference type="NCBIfam" id="TIGR00916">
    <property type="entry name" value="2A0604s01"/>
    <property type="match status" value="1"/>
</dbReference>
<evidence type="ECO:0000256" key="7">
    <source>
        <dbReference type="ARBA" id="ARBA00023010"/>
    </source>
</evidence>
<feature type="transmembrane region" description="Helical" evidence="9">
    <location>
        <begin position="581"/>
        <end position="603"/>
    </location>
</feature>
<evidence type="ECO:0000256" key="4">
    <source>
        <dbReference type="ARBA" id="ARBA00022692"/>
    </source>
</evidence>
<dbReference type="Pfam" id="PF22599">
    <property type="entry name" value="SecDF_P1_head"/>
    <property type="match status" value="1"/>
</dbReference>
<dbReference type="InterPro" id="IPR027398">
    <property type="entry name" value="SecD-TM"/>
</dbReference>
<keyword evidence="7 9" id="KW-0811">Translocation</keyword>
<evidence type="ECO:0000256" key="5">
    <source>
        <dbReference type="ARBA" id="ARBA00022927"/>
    </source>
</evidence>
<accession>A0A3Q8ETY1</accession>
<dbReference type="PANTHER" id="PTHR30081:SF1">
    <property type="entry name" value="PROTEIN TRANSLOCASE SUBUNIT SECD"/>
    <property type="match status" value="1"/>
</dbReference>
<dbReference type="Pfam" id="PF21760">
    <property type="entry name" value="SecD_1st"/>
    <property type="match status" value="1"/>
</dbReference>
<evidence type="ECO:0000259" key="11">
    <source>
        <dbReference type="Pfam" id="PF13721"/>
    </source>
</evidence>
<protein>
    <recommendedName>
        <fullName evidence="9">Protein translocase subunit SecD</fullName>
    </recommendedName>
</protein>
<feature type="domain" description="Protein translocase subunit SecDF P1" evidence="12">
    <location>
        <begin position="242"/>
        <end position="301"/>
    </location>
</feature>
<gene>
    <name evidence="9" type="primary">secD</name>
    <name evidence="14" type="ORF">CKSOR_00121</name>
</gene>
<dbReference type="AlphaFoldDB" id="A0A3Q8ETY1"/>
<keyword evidence="6 9" id="KW-1133">Transmembrane helix</keyword>
<dbReference type="InterPro" id="IPR048631">
    <property type="entry name" value="SecD_1st"/>
</dbReference>
<organism evidence="14 15">
    <name type="scientific">Candidatus Kinetoplastidibacterium kentomonadis</name>
    <dbReference type="NCBI Taxonomy" id="1576550"/>
    <lineage>
        <taxon>Bacteria</taxon>
        <taxon>Pseudomonadati</taxon>
        <taxon>Pseudomonadota</taxon>
        <taxon>Betaproteobacteria</taxon>
        <taxon>Candidatus Kinetoplastidibacterium</taxon>
    </lineage>
</organism>
<evidence type="ECO:0000256" key="3">
    <source>
        <dbReference type="ARBA" id="ARBA00022475"/>
    </source>
</evidence>
<keyword evidence="15" id="KW-1185">Reference proteome</keyword>
<dbReference type="InterPro" id="IPR005791">
    <property type="entry name" value="SecD"/>
</dbReference>
<comment type="similarity">
    <text evidence="9">Belongs to the SecD/SecF family. SecD subfamily.</text>
</comment>
<evidence type="ECO:0000256" key="8">
    <source>
        <dbReference type="ARBA" id="ARBA00023136"/>
    </source>
</evidence>
<dbReference type="Gene3D" id="3.30.70.3400">
    <property type="match status" value="2"/>
</dbReference>
<feature type="transmembrane region" description="Helical" evidence="9">
    <location>
        <begin position="547"/>
        <end position="569"/>
    </location>
</feature>
<sequence length="627" mass="70267">MNRYPTWKYILVLLSIIISTLYVLPTFCKLKPSIQITSNNSNLQFNNFIAKNTCEILKKNNINVDNYFIYNKKNSFIINSSITFCFENEDDRNNSKSIIENELSKISYKNCNISFINAPSLPKYMNFLYKIGAKPISLGLDLKGGVHFLLEMDFKPIIENSLISISNEIKKIFQEKNINFKSIEVMNLNLIITLNNLNDYKNINTILSNIGLESEILKNTNNICLKIKFNDNFFKKIKNDAIKQNIDIIHKRVNELGVSEPIIQQQNLNRIIVQLPGIHDIVKAKEILGRIAALEIRMVEDDITACELAKNGFIPVGSKMYNFPDNSFILVKNNILLTGKNIKNAFASYDKSNALPIVHIVLDDIGTKIFKNITRENLGKRLAIILVDEKTEELITAPVIKSEISEGQVQISGSMNSQEAYDMALLLRSGSLSTPMNIIEEKNVGPTLGEGNIQKGCLSTIFGFSSIIIFIVIYYRLFGFFSAIGLTVNLLLMLSVLSILQATLTLPGISALALNLGMAIDSNVLINERIREELRSGSIPEEAISKGFALAWNTILDSNLTALIIGMALLSFTSGPIRGFAVVHCLGVLTSMFSSVIVVRALVNIWYGYRKNLSNISIGTIWYKNKK</sequence>
<name>A0A3Q8ETY1_9PROT</name>
<evidence type="ECO:0000256" key="9">
    <source>
        <dbReference type="HAMAP-Rule" id="MF_01463"/>
    </source>
</evidence>
<dbReference type="InterPro" id="IPR048634">
    <property type="entry name" value="SecD_SecF_C"/>
</dbReference>
<dbReference type="InterPro" id="IPR054384">
    <property type="entry name" value="SecDF_P1_head"/>
</dbReference>
<feature type="transmembrane region" description="Helical" evidence="9">
    <location>
        <begin position="480"/>
        <end position="500"/>
    </location>
</feature>
<feature type="domain" description="Protein export membrane protein SecD/SecF C-terminal" evidence="10">
    <location>
        <begin position="436"/>
        <end position="606"/>
    </location>
</feature>
<dbReference type="Gene3D" id="1.20.1640.10">
    <property type="entry name" value="Multidrug efflux transporter AcrB transmembrane domain"/>
    <property type="match status" value="1"/>
</dbReference>
<keyword evidence="3 9" id="KW-1003">Cell membrane</keyword>
<dbReference type="InterPro" id="IPR055344">
    <property type="entry name" value="SecD_SecF_C_bact"/>
</dbReference>
<dbReference type="KEGG" id="kso:CKSOR_00121"/>
<keyword evidence="4 9" id="KW-0812">Transmembrane</keyword>
<dbReference type="EMBL" id="CP025628">
    <property type="protein sequence ID" value="AWD32257.1"/>
    <property type="molecule type" value="Genomic_DNA"/>
</dbReference>
<comment type="caution">
    <text evidence="9">Lacks conserved residue(s) required for the propagation of feature annotation.</text>
</comment>
<keyword evidence="5 9" id="KW-0653">Protein transport</keyword>
<feature type="transmembrane region" description="Helical" evidence="9">
    <location>
        <begin position="458"/>
        <end position="475"/>
    </location>
</feature>
<comment type="function">
    <text evidence="9">Part of the Sec protein translocase complex. Interacts with the SecYEG preprotein conducting channel. SecDF uses the proton motive force (PMF) to complete protein translocation after the ATP-dependent function of SecA.</text>
</comment>
<dbReference type="HAMAP" id="MF_01463_B">
    <property type="entry name" value="SecD_B"/>
    <property type="match status" value="1"/>
</dbReference>